<feature type="transmembrane region" description="Helical" evidence="1">
    <location>
        <begin position="402"/>
        <end position="422"/>
    </location>
</feature>
<feature type="transmembrane region" description="Helical" evidence="1">
    <location>
        <begin position="210"/>
        <end position="229"/>
    </location>
</feature>
<evidence type="ECO:0000256" key="1">
    <source>
        <dbReference type="SAM" id="Phobius"/>
    </source>
</evidence>
<gene>
    <name evidence="2" type="ORF">ACFOWX_01880</name>
</gene>
<keyword evidence="3" id="KW-1185">Reference proteome</keyword>
<name>A0ABV8RDY5_9SPHN</name>
<feature type="transmembrane region" description="Helical" evidence="1">
    <location>
        <begin position="136"/>
        <end position="153"/>
    </location>
</feature>
<evidence type="ECO:0008006" key="4">
    <source>
        <dbReference type="Google" id="ProtNLM"/>
    </source>
</evidence>
<evidence type="ECO:0000313" key="3">
    <source>
        <dbReference type="Proteomes" id="UP001595887"/>
    </source>
</evidence>
<feature type="transmembrane region" description="Helical" evidence="1">
    <location>
        <begin position="183"/>
        <end position="204"/>
    </location>
</feature>
<organism evidence="2 3">
    <name type="scientific">Sphingorhabdus arenilitoris</name>
    <dbReference type="NCBI Taxonomy" id="1490041"/>
    <lineage>
        <taxon>Bacteria</taxon>
        <taxon>Pseudomonadati</taxon>
        <taxon>Pseudomonadota</taxon>
        <taxon>Alphaproteobacteria</taxon>
        <taxon>Sphingomonadales</taxon>
        <taxon>Sphingomonadaceae</taxon>
        <taxon>Sphingorhabdus</taxon>
    </lineage>
</organism>
<keyword evidence="1" id="KW-1133">Transmembrane helix</keyword>
<proteinExistence type="predicted"/>
<keyword evidence="1" id="KW-0472">Membrane</keyword>
<comment type="caution">
    <text evidence="2">The sequence shown here is derived from an EMBL/GenBank/DDBJ whole genome shotgun (WGS) entry which is preliminary data.</text>
</comment>
<feature type="transmembrane region" description="Helical" evidence="1">
    <location>
        <begin position="286"/>
        <end position="307"/>
    </location>
</feature>
<dbReference type="Proteomes" id="UP001595887">
    <property type="component" value="Unassembled WGS sequence"/>
</dbReference>
<feature type="transmembrane region" description="Helical" evidence="1">
    <location>
        <begin position="21"/>
        <end position="39"/>
    </location>
</feature>
<evidence type="ECO:0000313" key="2">
    <source>
        <dbReference type="EMBL" id="MFC4291157.1"/>
    </source>
</evidence>
<feature type="transmembrane region" description="Helical" evidence="1">
    <location>
        <begin position="319"/>
        <end position="346"/>
    </location>
</feature>
<reference evidence="3" key="1">
    <citation type="journal article" date="2019" name="Int. J. Syst. Evol. Microbiol.">
        <title>The Global Catalogue of Microorganisms (GCM) 10K type strain sequencing project: providing services to taxonomists for standard genome sequencing and annotation.</title>
        <authorList>
            <consortium name="The Broad Institute Genomics Platform"/>
            <consortium name="The Broad Institute Genome Sequencing Center for Infectious Disease"/>
            <person name="Wu L."/>
            <person name="Ma J."/>
        </authorList>
    </citation>
    <scope>NUCLEOTIDE SEQUENCE [LARGE SCALE GENOMIC DNA]</scope>
    <source>
        <strain evidence="3">CECT 8531</strain>
    </source>
</reference>
<protein>
    <recommendedName>
        <fullName evidence="4">DUF2029 domain-containing protein</fullName>
    </recommendedName>
</protein>
<feature type="transmembrane region" description="Helical" evidence="1">
    <location>
        <begin position="358"/>
        <end position="382"/>
    </location>
</feature>
<feature type="transmembrane region" description="Helical" evidence="1">
    <location>
        <begin position="108"/>
        <end position="129"/>
    </location>
</feature>
<dbReference type="RefSeq" id="WP_381420749.1">
    <property type="nucleotide sequence ID" value="NZ_JBHSDH010000010.1"/>
</dbReference>
<sequence>MEHETFKNQKFLNLIRAVPEFLLCIAVLTSLGWIAYRFYNDGYLPQPFLFIPNDTLMDWFNPGFWSKRSGIYDVWKSVYPPLSFALLDIFTLDKCYASGSPPARDCDWYAHIIIMLSYVSCVVLAWMAFHKNDPKTSLFRGLAFGLGFPLLFTLERGNLLLLALPIFILAHGPLTIPAFMRHICIGATVNIKPYLIVPVLAAGLKRQWRFAEIAAISTVIIYLLSLAYVGEGTPAQIAKNTSDFLQFAASEAFGQMYYATSYSPFLGIDASGFPIRQFIGSRTLDAIAYWIPIAITSSIIVSSLALASCWLQPNAVPKFRIATILILVYLIYQSPGGYAFIFPTFLVFLEKWDRPGPIIAIISCYILMLSFDYILAPVGSFYEISWLSGYGVRNSFGVSVGQFLRPGLAIIILWALCFDTITQVIRAHKRYMPNLGLAAQTTPALGYIPQTEKNSNI</sequence>
<keyword evidence="1" id="KW-0812">Transmembrane</keyword>
<dbReference type="EMBL" id="JBHSDH010000010">
    <property type="protein sequence ID" value="MFC4291157.1"/>
    <property type="molecule type" value="Genomic_DNA"/>
</dbReference>
<accession>A0ABV8RDY5</accession>